<feature type="compositionally biased region" description="Low complexity" evidence="1">
    <location>
        <begin position="671"/>
        <end position="692"/>
    </location>
</feature>
<dbReference type="PANTHER" id="PTHR24637">
    <property type="entry name" value="COLLAGEN"/>
    <property type="match status" value="1"/>
</dbReference>
<keyword evidence="3" id="KW-1185">Reference proteome</keyword>
<dbReference type="HOGENOM" id="CLU_261896_0_0_9"/>
<proteinExistence type="predicted"/>
<accession>B0N8I5</accession>
<dbReference type="Gene3D" id="1.20.5.320">
    <property type="entry name" value="6-Phosphogluconate Dehydrogenase, domain 3"/>
    <property type="match status" value="1"/>
</dbReference>
<organism evidence="2 3">
    <name type="scientific">Thomasclavelia ramosa DSM 1402</name>
    <dbReference type="NCBI Taxonomy" id="445974"/>
    <lineage>
        <taxon>Bacteria</taxon>
        <taxon>Bacillati</taxon>
        <taxon>Bacillota</taxon>
        <taxon>Erysipelotrichia</taxon>
        <taxon>Erysipelotrichales</taxon>
        <taxon>Coprobacillaceae</taxon>
        <taxon>Thomasclavelia</taxon>
    </lineage>
</organism>
<dbReference type="PROSITE" id="PS50835">
    <property type="entry name" value="IG_LIKE"/>
    <property type="match status" value="1"/>
</dbReference>
<dbReference type="EMBL" id="ABFX02000008">
    <property type="protein sequence ID" value="EDS18123.1"/>
    <property type="molecule type" value="Genomic_DNA"/>
</dbReference>
<dbReference type="Proteomes" id="UP000005798">
    <property type="component" value="Unassembled WGS sequence"/>
</dbReference>
<feature type="region of interest" description="Disordered" evidence="1">
    <location>
        <begin position="660"/>
        <end position="700"/>
    </location>
</feature>
<feature type="region of interest" description="Disordered" evidence="1">
    <location>
        <begin position="892"/>
        <end position="911"/>
    </location>
</feature>
<dbReference type="eggNOG" id="COG4733">
    <property type="taxonomic scope" value="Bacteria"/>
</dbReference>
<reference evidence="2" key="1">
    <citation type="submission" date="2007-11" db="EMBL/GenBank/DDBJ databases">
        <authorList>
            <person name="Fulton L."/>
            <person name="Clifton S."/>
            <person name="Fulton B."/>
            <person name="Xu J."/>
            <person name="Minx P."/>
            <person name="Pepin K.H."/>
            <person name="Johnson M."/>
            <person name="Thiruvilangam P."/>
            <person name="Bhonagiri V."/>
            <person name="Nash W.E."/>
            <person name="Mardis E.R."/>
            <person name="Wilson R.K."/>
        </authorList>
    </citation>
    <scope>NUCLEOTIDE SEQUENCE [LARGE SCALE GENOMIC DNA]</scope>
    <source>
        <strain evidence="2">DSM 1402</strain>
    </source>
</reference>
<protein>
    <submittedName>
        <fullName evidence="2">Uncharacterized protein</fullName>
    </submittedName>
</protein>
<evidence type="ECO:0000313" key="2">
    <source>
        <dbReference type="EMBL" id="EDS18123.1"/>
    </source>
</evidence>
<evidence type="ECO:0000313" key="3">
    <source>
        <dbReference type="Proteomes" id="UP000005798"/>
    </source>
</evidence>
<gene>
    <name evidence="2" type="ORF">CLORAM_02919</name>
</gene>
<comment type="caution">
    <text evidence="2">The sequence shown here is derived from an EMBL/GenBank/DDBJ whole genome shotgun (WGS) entry which is preliminary data.</text>
</comment>
<sequence length="1295" mass="141753">MLIKYGNLDVTSRLLDYKISSSFAEGYLIGNVPTIQLNLKFDNYDGILDNLDTEVYWEIQETNASDKRYFKIYDQPEKYTKSLSLKLYDNNYSLDIAYDTKLTYPVQIKDQLDEIESLTGFSIIRTNIPDYVLNKEVAWYDNTIVIRSYLGWIAELCGANVFAKEINSLEFVKVTKDVFANTDTLTNYEKNEVYKVTRIYAENGLNPLEAGNETGNTMFLNANNLYLDEQLIVDSLYEQFDGLTFYSVKSVKMISIDNLLPGKLINYNDEFNFMVIDLSNTFKGGNFLLSDIDGTVTTKNEERVIKRINNTTRIRKLQITQDQESLKLDVIAKEQEGLNEKVGQLTITNEEINTKIEEINTKIEDIDTSLYRAFMISDATVLNEQNKSIVLSCQVVNGTTDITPDQTDIQFQWYKNEEKFKTGKSVTLTGNDIDVSANFKCIVSISGIELDTGSVTITDNNDIANLGNSFLDVTGSQLVQILNTDGTYSPNWEINNITITPAVLDGLLNVDLSNCDIVFKKIINSSETGLTNGENVSNGILNVSKNIMTKANPAVTYVCYVSYKNTSIKLFTSFSLNVLGKDGADGSDGKDGAVGPQGPTGDDGVSVISITPYFAVNASSTTPPDSGWITAQPVRANGQYLWRKDTTKFSNNTTSTTIPFVITGDKGDTGPQGLQGLQGPQGNQGIQGPAGPKGNDGSSGKTSYFHIKYSSVASPTSSSQMTETPSVYIGTYVDYTETDSTDPTKYTWARFQGIQGAQGTQGIPGTNGVDGKTSYLHIKYSNDGGKSFTANSGETAGDYIGQCVDFNSNDPTNVDSYTWSKIKGEQGPQGIKGVAGADGVSSYFYIRYSQNANGNPMTDSAENAVYIGTCSTTSNTAPSSYVSYKWSKIKGDTGSKGEQGIQGPKGSDGQTSYLHIKYSDDGKTFTSNNGETPGKYIGTYVDFSEADSAVFNKYSWVKIEGPQGVQGPKGVDGKQYYTWLKYADTPTSGMSDSPTGKAYIGLAYNKTTATESSNYSDYTWSLIKGEKGDTGIQGPKGTDGKTTYTWVKYATSASGANMSDDPSGKTYIGLAYNKTTLTESTSASDYTWSLIKGDKGDKGDDGTVHSATAPSDKTKLWFDTTDNLLKYWNGTTWEVTNDFAGDINDMKQNITTEYTSAINQLKESLTTLVEKLQTSTTDNSTLIEQLSSQIVQNASSISLITNSISSINDNLTGMATKEEISQWARFQDGVLELGASNSPFAVKLSNTELGFYQNGSRIAYLSNQQLNIEYAIVMTKLNIGTFSWNYDATDGLTLT</sequence>
<dbReference type="RefSeq" id="WP_003539081.1">
    <property type="nucleotide sequence ID" value="NZ_CP036346.1"/>
</dbReference>
<evidence type="ECO:0000256" key="1">
    <source>
        <dbReference type="SAM" id="MobiDB-lite"/>
    </source>
</evidence>
<reference evidence="2" key="2">
    <citation type="submission" date="2014-06" db="EMBL/GenBank/DDBJ databases">
        <title>Draft genome sequence of Clostridium ramosum(DSM 1402).</title>
        <authorList>
            <person name="Sudarsanam P."/>
            <person name="Ley R."/>
            <person name="Guruge J."/>
            <person name="Turnbaugh P.J."/>
            <person name="Mahowald M."/>
            <person name="Liep D."/>
            <person name="Gordon J."/>
        </authorList>
    </citation>
    <scope>NUCLEOTIDE SEQUENCE</scope>
    <source>
        <strain evidence="2">DSM 1402</strain>
    </source>
</reference>
<name>B0N8I5_9FIRM</name>
<dbReference type="InterPro" id="IPR007110">
    <property type="entry name" value="Ig-like_dom"/>
</dbReference>